<feature type="compositionally biased region" description="Basic residues" evidence="1">
    <location>
        <begin position="1"/>
        <end position="16"/>
    </location>
</feature>
<feature type="region of interest" description="Disordered" evidence="1">
    <location>
        <begin position="1"/>
        <end position="38"/>
    </location>
</feature>
<dbReference type="Gene3D" id="6.10.140.2220">
    <property type="match status" value="1"/>
</dbReference>
<dbReference type="CDD" id="cd20071">
    <property type="entry name" value="SET_SMYD"/>
    <property type="match status" value="1"/>
</dbReference>
<dbReference type="SMART" id="SM00317">
    <property type="entry name" value="SET"/>
    <property type="match status" value="1"/>
</dbReference>
<organism evidence="3 4">
    <name type="scientific">Oikopleura dioica</name>
    <name type="common">Tunicate</name>
    <dbReference type="NCBI Taxonomy" id="34765"/>
    <lineage>
        <taxon>Eukaryota</taxon>
        <taxon>Metazoa</taxon>
        <taxon>Chordata</taxon>
        <taxon>Tunicata</taxon>
        <taxon>Appendicularia</taxon>
        <taxon>Copelata</taxon>
        <taxon>Oikopleuridae</taxon>
        <taxon>Oikopleura</taxon>
    </lineage>
</organism>
<dbReference type="PROSITE" id="PS50280">
    <property type="entry name" value="SET"/>
    <property type="match status" value="1"/>
</dbReference>
<dbReference type="InterPro" id="IPR050869">
    <property type="entry name" value="H3K4_H4K5_MeTrfase"/>
</dbReference>
<evidence type="ECO:0000256" key="1">
    <source>
        <dbReference type="SAM" id="MobiDB-lite"/>
    </source>
</evidence>
<proteinExistence type="predicted"/>
<evidence type="ECO:0000313" key="4">
    <source>
        <dbReference type="Proteomes" id="UP001158576"/>
    </source>
</evidence>
<feature type="domain" description="SET" evidence="2">
    <location>
        <begin position="64"/>
        <end position="298"/>
    </location>
</feature>
<dbReference type="PANTHER" id="PTHR12197">
    <property type="entry name" value="HISTONE-LYSINE N-METHYLTRANSFERASE SMYD"/>
    <property type="match status" value="1"/>
</dbReference>
<name>A0ABN7S8K7_OIKDI</name>
<dbReference type="Gene3D" id="2.170.270.10">
    <property type="entry name" value="SET domain"/>
    <property type="match status" value="1"/>
</dbReference>
<sequence>MPPKKSQKKKKPKKDKPKLGSSTPAVEGPPEENLSSQPVFSDELEELNYFLSKAEKYVRKTSEPSVEIMEVAGKGRGVIALKDIKQGTVILKDSPLCAAIFGEETQNFRNGSFCCPKCRDEHEADFNNRLQSLKAKRIRDELNKIREQCDEPAKFIKIMKTCKAILRLLLLKRNNAEKWRRVSQLDSSCDNREVIEDSKRWMPFLYKNFKTLIPDLQRDEIENAFYLAYVNTWGFHIPGPDPNSKGVINGVGLYYVGSMFNHSCDPNTAFVASCFDSSKELVAMRDIKQFEEITVAYINCCGKRKERRAELKFGWNFVCKCERCEEEGKNDQEIIKKYEKSYEDQLQLATLTEDNSEKRARERRSALLFKSTI</sequence>
<dbReference type="Pfam" id="PF00856">
    <property type="entry name" value="SET"/>
    <property type="match status" value="1"/>
</dbReference>
<reference evidence="3 4" key="1">
    <citation type="submission" date="2021-04" db="EMBL/GenBank/DDBJ databases">
        <authorList>
            <person name="Bliznina A."/>
        </authorList>
    </citation>
    <scope>NUCLEOTIDE SEQUENCE [LARGE SCALE GENOMIC DNA]</scope>
</reference>
<evidence type="ECO:0000313" key="3">
    <source>
        <dbReference type="EMBL" id="CAG5095057.1"/>
    </source>
</evidence>
<protein>
    <submittedName>
        <fullName evidence="3">Oidioi.mRNA.OKI2018_I69.XSR.g14011.t1.cds</fullName>
    </submittedName>
</protein>
<evidence type="ECO:0000259" key="2">
    <source>
        <dbReference type="PROSITE" id="PS50280"/>
    </source>
</evidence>
<keyword evidence="4" id="KW-1185">Reference proteome</keyword>
<dbReference type="InterPro" id="IPR046341">
    <property type="entry name" value="SET_dom_sf"/>
</dbReference>
<gene>
    <name evidence="3" type="ORF">OKIOD_LOCUS5569</name>
</gene>
<dbReference type="SUPFAM" id="SSF82199">
    <property type="entry name" value="SET domain"/>
    <property type="match status" value="1"/>
</dbReference>
<dbReference type="InterPro" id="IPR001214">
    <property type="entry name" value="SET_dom"/>
</dbReference>
<dbReference type="Proteomes" id="UP001158576">
    <property type="component" value="Chromosome XSR"/>
</dbReference>
<dbReference type="Gene3D" id="1.10.220.160">
    <property type="match status" value="1"/>
</dbReference>
<dbReference type="EMBL" id="OU015569">
    <property type="protein sequence ID" value="CAG5095057.1"/>
    <property type="molecule type" value="Genomic_DNA"/>
</dbReference>
<dbReference type="PANTHER" id="PTHR12197:SF251">
    <property type="entry name" value="EG:BACR7C10.4 PROTEIN"/>
    <property type="match status" value="1"/>
</dbReference>
<accession>A0ABN7S8K7</accession>